<feature type="non-terminal residue" evidence="1">
    <location>
        <position position="1"/>
    </location>
</feature>
<dbReference type="AlphaFoldDB" id="A0A9N9KAN4"/>
<evidence type="ECO:0000313" key="2">
    <source>
        <dbReference type="Proteomes" id="UP000789405"/>
    </source>
</evidence>
<dbReference type="EMBL" id="CAJVPY010059192">
    <property type="protein sequence ID" value="CAG8820329.1"/>
    <property type="molecule type" value="Genomic_DNA"/>
</dbReference>
<feature type="non-terminal residue" evidence="1">
    <location>
        <position position="174"/>
    </location>
</feature>
<protein>
    <submittedName>
        <fullName evidence="1">7170_t:CDS:1</fullName>
    </submittedName>
</protein>
<keyword evidence="2" id="KW-1185">Reference proteome</keyword>
<gene>
    <name evidence="1" type="ORF">DERYTH_LOCUS26937</name>
</gene>
<sequence>IMSAIVTKIVEKYNPSPKMSVSDLNGFKFSSDQKNRSTFKEPLPCNRDINIAISNKSSKGMEKETIGDMAYRLLQDKLSIRYIRAEVYTLALLALNANAGSSCLSRLWRELRNIGASSQIIEATKFSDITEDANKIQSVNQKKAEAKCINYLDEFTLESVKERLDAYDIKTLPD</sequence>
<dbReference type="Proteomes" id="UP000789405">
    <property type="component" value="Unassembled WGS sequence"/>
</dbReference>
<evidence type="ECO:0000313" key="1">
    <source>
        <dbReference type="EMBL" id="CAG8820329.1"/>
    </source>
</evidence>
<accession>A0A9N9KAN4</accession>
<reference evidence="1" key="1">
    <citation type="submission" date="2021-06" db="EMBL/GenBank/DDBJ databases">
        <authorList>
            <person name="Kallberg Y."/>
            <person name="Tangrot J."/>
            <person name="Rosling A."/>
        </authorList>
    </citation>
    <scope>NUCLEOTIDE SEQUENCE</scope>
    <source>
        <strain evidence="1">MA453B</strain>
    </source>
</reference>
<name>A0A9N9KAN4_9GLOM</name>
<organism evidence="1 2">
    <name type="scientific">Dentiscutata erythropus</name>
    <dbReference type="NCBI Taxonomy" id="1348616"/>
    <lineage>
        <taxon>Eukaryota</taxon>
        <taxon>Fungi</taxon>
        <taxon>Fungi incertae sedis</taxon>
        <taxon>Mucoromycota</taxon>
        <taxon>Glomeromycotina</taxon>
        <taxon>Glomeromycetes</taxon>
        <taxon>Diversisporales</taxon>
        <taxon>Gigasporaceae</taxon>
        <taxon>Dentiscutata</taxon>
    </lineage>
</organism>
<comment type="caution">
    <text evidence="1">The sequence shown here is derived from an EMBL/GenBank/DDBJ whole genome shotgun (WGS) entry which is preliminary data.</text>
</comment>
<proteinExistence type="predicted"/>
<dbReference type="OrthoDB" id="2429313at2759"/>